<dbReference type="GO" id="GO:0005506">
    <property type="term" value="F:iron ion binding"/>
    <property type="evidence" value="ECO:0007669"/>
    <property type="project" value="UniProtKB-ARBA"/>
</dbReference>
<dbReference type="Pfam" id="PF05721">
    <property type="entry name" value="PhyH"/>
    <property type="match status" value="1"/>
</dbReference>
<gene>
    <name evidence="1" type="ORF">Mic7113_4371</name>
</gene>
<dbReference type="SUPFAM" id="SSF51197">
    <property type="entry name" value="Clavaminate synthase-like"/>
    <property type="match status" value="1"/>
</dbReference>
<dbReference type="PANTHER" id="PTHR20883">
    <property type="entry name" value="PHYTANOYL-COA DIOXYGENASE DOMAIN CONTAINING 1"/>
    <property type="match status" value="1"/>
</dbReference>
<dbReference type="EMBL" id="CP003630">
    <property type="protein sequence ID" value="AFZ20068.1"/>
    <property type="molecule type" value="Genomic_DNA"/>
</dbReference>
<reference evidence="1 2" key="1">
    <citation type="submission" date="2012-06" db="EMBL/GenBank/DDBJ databases">
        <title>Finished chromosome of genome of Microcoleus sp. PCC 7113.</title>
        <authorList>
            <consortium name="US DOE Joint Genome Institute"/>
            <person name="Gugger M."/>
            <person name="Coursin T."/>
            <person name="Rippka R."/>
            <person name="Tandeau De Marsac N."/>
            <person name="Huntemann M."/>
            <person name="Wei C.-L."/>
            <person name="Han J."/>
            <person name="Detter J.C."/>
            <person name="Han C."/>
            <person name="Tapia R."/>
            <person name="Chen A."/>
            <person name="Kyrpides N."/>
            <person name="Mavromatis K."/>
            <person name="Markowitz V."/>
            <person name="Szeto E."/>
            <person name="Ivanova N."/>
            <person name="Pagani I."/>
            <person name="Pati A."/>
            <person name="Goodwin L."/>
            <person name="Nordberg H.P."/>
            <person name="Cantor M.N."/>
            <person name="Hua S.X."/>
            <person name="Woyke T."/>
            <person name="Kerfeld C.A."/>
        </authorList>
    </citation>
    <scope>NUCLEOTIDE SEQUENCE [LARGE SCALE GENOMIC DNA]</scope>
    <source>
        <strain evidence="1 2">PCC 7113</strain>
    </source>
</reference>
<dbReference type="OrthoDB" id="9814777at2"/>
<dbReference type="AlphaFoldDB" id="K9WIS2"/>
<dbReference type="STRING" id="1173027.Mic7113_4371"/>
<evidence type="ECO:0000313" key="1">
    <source>
        <dbReference type="EMBL" id="AFZ20068.1"/>
    </source>
</evidence>
<sequence length="276" mass="32127">MNSVDSITRVDRKAEFETQGYTICRNFFSKEEVAELYEVLRQTPDDGDGTLSKTNMKFHSNTFYDSPYLQAFISQKKIVDFIKEFIGSNIWVRWDQAVEKRAGGEEFPWHQDNGYSSTKEVYYQFWVAITDMTQENGGLWIQPGSHKHGVLPHEMIDAHLVCDTKISEPVFIEAKPGDVVLFSSMTLHRTLPNISNASRWAYVIEYMSLDYYDPFIEPPYFIAARNGEPAPTFTRFDRGWWSPKNQIKYSIPVIKSFIRKSKFREPLKKLVGMLQK</sequence>
<dbReference type="GO" id="GO:0016706">
    <property type="term" value="F:2-oxoglutarate-dependent dioxygenase activity"/>
    <property type="evidence" value="ECO:0007669"/>
    <property type="project" value="UniProtKB-ARBA"/>
</dbReference>
<keyword evidence="2" id="KW-1185">Reference proteome</keyword>
<dbReference type="InterPro" id="IPR008775">
    <property type="entry name" value="Phytyl_CoA_dOase-like"/>
</dbReference>
<proteinExistence type="predicted"/>
<dbReference type="PATRIC" id="fig|1173027.3.peg.4834"/>
<dbReference type="KEGG" id="mic:Mic7113_4371"/>
<name>K9WIS2_9CYAN</name>
<protein>
    <submittedName>
        <fullName evidence="1">Protein involved in biosynthesis of mitomycin antibiotics/polyketide fumonisin</fullName>
    </submittedName>
</protein>
<evidence type="ECO:0000313" key="2">
    <source>
        <dbReference type="Proteomes" id="UP000010471"/>
    </source>
</evidence>
<dbReference type="HOGENOM" id="CLU_048953_6_0_3"/>
<dbReference type="Proteomes" id="UP000010471">
    <property type="component" value="Chromosome"/>
</dbReference>
<dbReference type="Gene3D" id="2.60.120.620">
    <property type="entry name" value="q2cbj1_9rhob like domain"/>
    <property type="match status" value="1"/>
</dbReference>
<organism evidence="1 2">
    <name type="scientific">Allocoleopsis franciscana PCC 7113</name>
    <dbReference type="NCBI Taxonomy" id="1173027"/>
    <lineage>
        <taxon>Bacteria</taxon>
        <taxon>Bacillati</taxon>
        <taxon>Cyanobacteriota</taxon>
        <taxon>Cyanophyceae</taxon>
        <taxon>Coleofasciculales</taxon>
        <taxon>Coleofasciculaceae</taxon>
        <taxon>Allocoleopsis</taxon>
        <taxon>Allocoleopsis franciscana</taxon>
    </lineage>
</organism>
<dbReference type="eggNOG" id="COG5285">
    <property type="taxonomic scope" value="Bacteria"/>
</dbReference>
<dbReference type="PANTHER" id="PTHR20883:SF48">
    <property type="entry name" value="ECTOINE DIOXYGENASE"/>
    <property type="match status" value="1"/>
</dbReference>
<dbReference type="RefSeq" id="WP_015184204.1">
    <property type="nucleotide sequence ID" value="NC_019738.1"/>
</dbReference>
<accession>K9WIS2</accession>